<feature type="domain" description="PUA" evidence="7">
    <location>
        <begin position="95"/>
        <end position="170"/>
    </location>
</feature>
<comment type="subcellular location">
    <subcellularLocation>
        <location evidence="1">Nucleus</location>
        <location evidence="1">Nucleolus</location>
    </subcellularLocation>
</comment>
<dbReference type="InterPro" id="IPR015947">
    <property type="entry name" value="PUA-like_sf"/>
</dbReference>
<name>A0AAV9IWD9_CYACA</name>
<proteinExistence type="inferred from homology"/>
<dbReference type="InterPro" id="IPR055359">
    <property type="entry name" value="Nip7_N_euk"/>
</dbReference>
<dbReference type="Pfam" id="PF03657">
    <property type="entry name" value="UPF0113"/>
    <property type="match status" value="1"/>
</dbReference>
<dbReference type="InterPro" id="IPR040598">
    <property type="entry name" value="NIP7_N"/>
</dbReference>
<accession>A0AAV9IWD9</accession>
<dbReference type="GO" id="GO:0005730">
    <property type="term" value="C:nucleolus"/>
    <property type="evidence" value="ECO:0007669"/>
    <property type="project" value="UniProtKB-SubCell"/>
</dbReference>
<dbReference type="SUPFAM" id="SSF88697">
    <property type="entry name" value="PUA domain-like"/>
    <property type="match status" value="1"/>
</dbReference>
<keyword evidence="9" id="KW-1185">Reference proteome</keyword>
<evidence type="ECO:0000313" key="8">
    <source>
        <dbReference type="EMBL" id="KAK4536604.1"/>
    </source>
</evidence>
<evidence type="ECO:0000256" key="1">
    <source>
        <dbReference type="ARBA" id="ARBA00004604"/>
    </source>
</evidence>
<dbReference type="AlphaFoldDB" id="A0AAV9IWD9"/>
<organism evidence="8 9">
    <name type="scientific">Cyanidium caldarium</name>
    <name type="common">Red alga</name>
    <dbReference type="NCBI Taxonomy" id="2771"/>
    <lineage>
        <taxon>Eukaryota</taxon>
        <taxon>Rhodophyta</taxon>
        <taxon>Bangiophyceae</taxon>
        <taxon>Cyanidiales</taxon>
        <taxon>Cyanidiaceae</taxon>
        <taxon>Cyanidium</taxon>
    </lineage>
</organism>
<evidence type="ECO:0000256" key="5">
    <source>
        <dbReference type="ARBA" id="ARBA00023242"/>
    </source>
</evidence>
<evidence type="ECO:0000256" key="3">
    <source>
        <dbReference type="ARBA" id="ARBA00022517"/>
    </source>
</evidence>
<keyword evidence="5 6" id="KW-0539">Nucleus</keyword>
<keyword evidence="4 6" id="KW-0694">RNA-binding</keyword>
<dbReference type="GO" id="GO:0042255">
    <property type="term" value="P:ribosome assembly"/>
    <property type="evidence" value="ECO:0007669"/>
    <property type="project" value="InterPro"/>
</dbReference>
<comment type="function">
    <text evidence="6">Required for proper 27S pre-rRNA processing and 60S ribosome subunit assembly.</text>
</comment>
<dbReference type="Proteomes" id="UP001301350">
    <property type="component" value="Unassembled WGS sequence"/>
</dbReference>
<dbReference type="PROSITE" id="PS50890">
    <property type="entry name" value="PUA"/>
    <property type="match status" value="1"/>
</dbReference>
<evidence type="ECO:0000259" key="7">
    <source>
        <dbReference type="SMART" id="SM00359"/>
    </source>
</evidence>
<dbReference type="PIRSF" id="PIRSF017190">
    <property type="entry name" value="Rbsml_synth_fac_NIP7"/>
    <property type="match status" value="1"/>
</dbReference>
<evidence type="ECO:0000256" key="4">
    <source>
        <dbReference type="ARBA" id="ARBA00022884"/>
    </source>
</evidence>
<dbReference type="InterPro" id="IPR036974">
    <property type="entry name" value="PUA_sf"/>
</dbReference>
<dbReference type="GO" id="GO:0003723">
    <property type="term" value="F:RNA binding"/>
    <property type="evidence" value="ECO:0007669"/>
    <property type="project" value="UniProtKB-KW"/>
</dbReference>
<keyword evidence="3 6" id="KW-0690">Ribosome biogenesis</keyword>
<dbReference type="InterPro" id="IPR005155">
    <property type="entry name" value="UPF0113_PUA"/>
</dbReference>
<evidence type="ECO:0000256" key="2">
    <source>
        <dbReference type="ARBA" id="ARBA00009895"/>
    </source>
</evidence>
<dbReference type="Gene3D" id="2.30.130.10">
    <property type="entry name" value="PUA domain"/>
    <property type="match status" value="1"/>
</dbReference>
<dbReference type="SUPFAM" id="SSF88802">
    <property type="entry name" value="Pre-PUA domain"/>
    <property type="match status" value="1"/>
</dbReference>
<dbReference type="InterPro" id="IPR002478">
    <property type="entry name" value="PUA"/>
</dbReference>
<dbReference type="FunFam" id="3.10.450.220:FF:000001">
    <property type="entry name" value="60S ribosome subunit biogenesis protein NIP7 homolog"/>
    <property type="match status" value="1"/>
</dbReference>
<gene>
    <name evidence="8" type="ORF">CDCA_CDCA09G2629</name>
</gene>
<dbReference type="EMBL" id="JANCYW010000009">
    <property type="protein sequence ID" value="KAK4536604.1"/>
    <property type="molecule type" value="Genomic_DNA"/>
</dbReference>
<dbReference type="Pfam" id="PF17833">
    <property type="entry name" value="pre-PUA_NIP7"/>
    <property type="match status" value="1"/>
</dbReference>
<dbReference type="SMART" id="SM00359">
    <property type="entry name" value="PUA"/>
    <property type="match status" value="1"/>
</dbReference>
<comment type="caution">
    <text evidence="8">The sequence shown here is derived from an EMBL/GenBank/DDBJ whole genome shotgun (WGS) entry which is preliminary data.</text>
</comment>
<dbReference type="InterPro" id="IPR016686">
    <property type="entry name" value="Ribosomal_synth_fac_NIP7"/>
</dbReference>
<evidence type="ECO:0000313" key="9">
    <source>
        <dbReference type="Proteomes" id="UP001301350"/>
    </source>
</evidence>
<dbReference type="CDD" id="cd21151">
    <property type="entry name" value="PUA_Nip7-like"/>
    <property type="match status" value="1"/>
</dbReference>
<protein>
    <recommendedName>
        <fullName evidence="6">60S ribosome subunit biogenesis protein NIP7 homolog</fullName>
    </recommendedName>
</protein>
<evidence type="ECO:0000256" key="6">
    <source>
        <dbReference type="PIRNR" id="PIRNR017190"/>
    </source>
</evidence>
<comment type="subunit">
    <text evidence="6">Interacts with pre-ribosome complex.</text>
</comment>
<comment type="similarity">
    <text evidence="2 6">Belongs to the NIP7 family.</text>
</comment>
<reference evidence="8 9" key="1">
    <citation type="submission" date="2022-07" db="EMBL/GenBank/DDBJ databases">
        <title>Genome-wide signatures of adaptation to extreme environments.</title>
        <authorList>
            <person name="Cho C.H."/>
            <person name="Yoon H.S."/>
        </authorList>
    </citation>
    <scope>NUCLEOTIDE SEQUENCE [LARGE SCALE GENOMIC DNA]</scope>
    <source>
        <strain evidence="8 9">DBV 063 E5</strain>
    </source>
</reference>
<sequence>MRPLTEDETRLVLEKLAHFMGKNIKLLIERTDEEHCFRLHNDRVYYMPVRLMLAALTVSRDRLASAGVCVGKFTHSKKFRVQVTFLDYLANYAQCKVWVKGSSEMSFLYGNHVLKTGLSRITEGTGKNQAVMVLNERDVPLGFGVTARSALDCAVALPHDIVVLNQADIGSYLRDEAHHPAAAL</sequence>
<dbReference type="Gene3D" id="3.10.450.220">
    <property type="match status" value="1"/>
</dbReference>
<dbReference type="CDD" id="cd21146">
    <property type="entry name" value="Nip7_N_euk"/>
    <property type="match status" value="1"/>
</dbReference>
<dbReference type="FunFam" id="2.30.130.10:FF:000002">
    <property type="entry name" value="60S ribosome subunit biogenesis protein NIP7 homolog"/>
    <property type="match status" value="1"/>
</dbReference>